<dbReference type="GO" id="GO:0008395">
    <property type="term" value="F:steroid hydroxylase activity"/>
    <property type="evidence" value="ECO:0007669"/>
    <property type="project" value="TreeGrafter"/>
</dbReference>
<comment type="similarity">
    <text evidence="1">Belongs to the cytochrome P450 family.</text>
</comment>
<evidence type="ECO:0000256" key="1">
    <source>
        <dbReference type="ARBA" id="ARBA00010617"/>
    </source>
</evidence>
<dbReference type="InterPro" id="IPR036396">
    <property type="entry name" value="Cyt_P450_sf"/>
</dbReference>
<proteinExistence type="evidence at transcript level"/>
<keyword evidence="4" id="KW-0560">Oxidoreductase</keyword>
<evidence type="ECO:0000256" key="4">
    <source>
        <dbReference type="ARBA" id="ARBA00023002"/>
    </source>
</evidence>
<sequence>MIVTVVLSTLLVLLVLLAINLLRWRQKTFSYFKDLGIPGPKPNLIWGNLWEYHQNRLFRALDKWCKEYGDIFGFYNGDVPMLVVRDLEFLKHVFIKNFSNFTDRGITMRTDEMHPLVGKAVGLTKGSHWKSLRQSISPGFSKLKLKLMMDHITQVGDVFMEVLGKKADQGKEVCMFEATQALLMDYIGRAALGIDNSFQNDPKNPFLVKAQRAFREIMTGPFHVLAHCTTSFGVLAAPIFWLNWTFGTFSFINTSKELAKVIELRKKNPELRRNDILQNLIDAEYEEQATTRTSSNINQKHQT</sequence>
<keyword evidence="2" id="KW-0349">Heme</keyword>
<evidence type="ECO:0000256" key="6">
    <source>
        <dbReference type="ARBA" id="ARBA00023033"/>
    </source>
</evidence>
<accession>V5ICU6</accession>
<dbReference type="GO" id="GO:0005506">
    <property type="term" value="F:iron ion binding"/>
    <property type="evidence" value="ECO:0007669"/>
    <property type="project" value="InterPro"/>
</dbReference>
<evidence type="ECO:0000256" key="3">
    <source>
        <dbReference type="ARBA" id="ARBA00022723"/>
    </source>
</evidence>
<dbReference type="AlphaFoldDB" id="V5ICU6"/>
<evidence type="ECO:0000313" key="7">
    <source>
        <dbReference type="EMBL" id="JAB71396.1"/>
    </source>
</evidence>
<keyword evidence="3" id="KW-0479">Metal-binding</keyword>
<keyword evidence="6" id="KW-0503">Monooxygenase</keyword>
<dbReference type="GO" id="GO:0020037">
    <property type="term" value="F:heme binding"/>
    <property type="evidence" value="ECO:0007669"/>
    <property type="project" value="InterPro"/>
</dbReference>
<dbReference type="PANTHER" id="PTHR24302:SF15">
    <property type="entry name" value="FATTY-ACID PEROXYGENASE"/>
    <property type="match status" value="1"/>
</dbReference>
<name>V5ICU6_IXORI</name>
<dbReference type="EMBL" id="GANP01013072">
    <property type="protein sequence ID" value="JAB71396.1"/>
    <property type="molecule type" value="mRNA"/>
</dbReference>
<reference evidence="7" key="1">
    <citation type="journal article" date="2015" name="Sci. Rep.">
        <title>Tissue- and time-dependent transcription in Ixodes ricinus salivary glands and midguts when blood feeding on the vertebrate host.</title>
        <authorList>
            <person name="Kotsyfakis M."/>
            <person name="Schwarz A."/>
            <person name="Erhart J."/>
            <person name="Ribeiro J.M."/>
        </authorList>
    </citation>
    <scope>NUCLEOTIDE SEQUENCE</scope>
    <source>
        <tissue evidence="7">Salivary gland and midgut</tissue>
    </source>
</reference>
<dbReference type="SUPFAM" id="SSF48264">
    <property type="entry name" value="Cytochrome P450"/>
    <property type="match status" value="1"/>
</dbReference>
<dbReference type="InterPro" id="IPR050705">
    <property type="entry name" value="Cytochrome_P450_3A"/>
</dbReference>
<dbReference type="InterPro" id="IPR001128">
    <property type="entry name" value="Cyt_P450"/>
</dbReference>
<dbReference type="Gene3D" id="1.10.630.10">
    <property type="entry name" value="Cytochrome P450"/>
    <property type="match status" value="1"/>
</dbReference>
<protein>
    <submittedName>
        <fullName evidence="7">Putative cytochrome p450 cyp3/cyp5/cyp6/cyp9 subfamily</fullName>
    </submittedName>
</protein>
<dbReference type="GO" id="GO:0016705">
    <property type="term" value="F:oxidoreductase activity, acting on paired donors, with incorporation or reduction of molecular oxygen"/>
    <property type="evidence" value="ECO:0007669"/>
    <property type="project" value="InterPro"/>
</dbReference>
<dbReference type="Pfam" id="PF00067">
    <property type="entry name" value="p450"/>
    <property type="match status" value="1"/>
</dbReference>
<evidence type="ECO:0000256" key="2">
    <source>
        <dbReference type="ARBA" id="ARBA00022617"/>
    </source>
</evidence>
<keyword evidence="5" id="KW-0408">Iron</keyword>
<evidence type="ECO:0000256" key="5">
    <source>
        <dbReference type="ARBA" id="ARBA00023004"/>
    </source>
</evidence>
<organism evidence="7">
    <name type="scientific">Ixodes ricinus</name>
    <name type="common">Common tick</name>
    <name type="synonym">Acarus ricinus</name>
    <dbReference type="NCBI Taxonomy" id="34613"/>
    <lineage>
        <taxon>Eukaryota</taxon>
        <taxon>Metazoa</taxon>
        <taxon>Ecdysozoa</taxon>
        <taxon>Arthropoda</taxon>
        <taxon>Chelicerata</taxon>
        <taxon>Arachnida</taxon>
        <taxon>Acari</taxon>
        <taxon>Parasitiformes</taxon>
        <taxon>Ixodida</taxon>
        <taxon>Ixodoidea</taxon>
        <taxon>Ixodidae</taxon>
        <taxon>Ixodinae</taxon>
        <taxon>Ixodes</taxon>
    </lineage>
</organism>
<dbReference type="PANTHER" id="PTHR24302">
    <property type="entry name" value="CYTOCHROME P450 FAMILY 3"/>
    <property type="match status" value="1"/>
</dbReference>